<evidence type="ECO:0000313" key="2">
    <source>
        <dbReference type="EMBL" id="CAI6342571.1"/>
    </source>
</evidence>
<dbReference type="InterPro" id="IPR008928">
    <property type="entry name" value="6-hairpin_glycosidase_sf"/>
</dbReference>
<dbReference type="AlphaFoldDB" id="A0A9W4UUH0"/>
<dbReference type="Pfam" id="PF17389">
    <property type="entry name" value="Bac_rhamnosid6H"/>
    <property type="match status" value="1"/>
</dbReference>
<dbReference type="Gene3D" id="2.60.120.260">
    <property type="entry name" value="Galactose-binding domain-like"/>
    <property type="match status" value="2"/>
</dbReference>
<keyword evidence="3" id="KW-1185">Reference proteome</keyword>
<proteinExistence type="predicted"/>
<reference evidence="2" key="1">
    <citation type="submission" date="2023-01" db="EMBL/GenBank/DDBJ databases">
        <authorList>
            <person name="Van Ghelder C."/>
            <person name="Rancurel C."/>
        </authorList>
    </citation>
    <scope>NUCLEOTIDE SEQUENCE</scope>
    <source>
        <strain evidence="2">CNCM I-4278</strain>
    </source>
</reference>
<dbReference type="Proteomes" id="UP001152607">
    <property type="component" value="Unassembled WGS sequence"/>
</dbReference>
<dbReference type="SUPFAM" id="SSF48208">
    <property type="entry name" value="Six-hairpin glycosidases"/>
    <property type="match status" value="1"/>
</dbReference>
<dbReference type="InterPro" id="IPR035396">
    <property type="entry name" value="Bac_rhamnosid6H"/>
</dbReference>
<dbReference type="Gene3D" id="1.50.10.10">
    <property type="match status" value="1"/>
</dbReference>
<dbReference type="PANTHER" id="PTHR34987">
    <property type="entry name" value="C, PUTATIVE (AFU_ORTHOLOGUE AFUA_3G02880)-RELATED"/>
    <property type="match status" value="1"/>
</dbReference>
<dbReference type="GO" id="GO:0003824">
    <property type="term" value="F:catalytic activity"/>
    <property type="evidence" value="ECO:0007669"/>
    <property type="project" value="UniProtKB-ARBA"/>
</dbReference>
<dbReference type="EMBL" id="CAOQHR010000013">
    <property type="protein sequence ID" value="CAI6342571.1"/>
    <property type="molecule type" value="Genomic_DNA"/>
</dbReference>
<evidence type="ECO:0000313" key="3">
    <source>
        <dbReference type="Proteomes" id="UP001152607"/>
    </source>
</evidence>
<protein>
    <recommendedName>
        <fullName evidence="1">Alpha-L-rhamnosidase six-hairpin glycosidase domain-containing protein</fullName>
    </recommendedName>
</protein>
<dbReference type="PANTHER" id="PTHR34987:SF2">
    <property type="entry name" value="B, PUTATIVE (AFU_ORTHOLOGUE AFUA_7G05040)-RELATED"/>
    <property type="match status" value="1"/>
</dbReference>
<organism evidence="2 3">
    <name type="scientific">Periconia digitata</name>
    <dbReference type="NCBI Taxonomy" id="1303443"/>
    <lineage>
        <taxon>Eukaryota</taxon>
        <taxon>Fungi</taxon>
        <taxon>Dikarya</taxon>
        <taxon>Ascomycota</taxon>
        <taxon>Pezizomycotina</taxon>
        <taxon>Dothideomycetes</taxon>
        <taxon>Pleosporomycetidae</taxon>
        <taxon>Pleosporales</taxon>
        <taxon>Massarineae</taxon>
        <taxon>Periconiaceae</taxon>
        <taxon>Periconia</taxon>
    </lineage>
</organism>
<feature type="domain" description="Alpha-L-rhamnosidase six-hairpin glycosidase" evidence="1">
    <location>
        <begin position="389"/>
        <end position="717"/>
    </location>
</feature>
<dbReference type="Gene3D" id="2.60.420.10">
    <property type="entry name" value="Maltose phosphorylase, domain 3"/>
    <property type="match status" value="1"/>
</dbReference>
<sequence>MAQGHQEDTSWMWHPTFTENRRDTAGLVVHFRRTFSVSSPGHLPTFLSIHITADTRYKLYVNRNLAFFGPVKGDSALWFDDAVDIAPYLHVGQNDIHVSVLRFFHGTDLATSFPRLPIGGLRVALATESCHWSKVLGSSSSWDTVIDPSITLRVDEPEDDFLHIYENVTVPVDDGWDWLPAKSYAFQISTGNSPPWSLAPRMIPNMRRSRGSFMAIHNVQSSVEASIWKKLLLPSTLDQKIEPTVLAPGSKHQIDLEMTYHTTAFIRYRFARPASSGGTLKIVYSEAYEEEPTLVPYMRRKANRRDSSRLLIGPSDIYSFQGASRKLSLRPWQQQEHEECFEPFHFRTFRFLRLIIEVGSSDLIFNGVDIETVTYPLDVTAEILSNKNDAQIWDTSIRTLQNCMHDCYEDCPFYEQLQYAMDARSSILFTYHVAGDDRLSRQAIIQLHNSFQSRVGLTSSRAPSNKSQIIPNFSLFWICMIADHYEYFGDVSFISHFLPVVDAVLNYFHARIGPNDLVKSDFIPGVWNFADWAKEWRPYGIPPLAEQTGISTYVNQLYTYTLRHAATIVSASGRSGLAQEYLQRANCIVAAIRCHCFDGEFFADSLVADADRTRDYSQLCQAWAILGGVVSGTAAQDLMRRTLATPAEGCRTLVRASTVMSFYVLRALSQAGGSLYDDHFHGFWAPWREQLALNMTTWEEDDVSQRSDCHAWACAPLYEFTAEVAGVRPAEPGWAAILFQPRLSLYPRFRARCPLRMSEGKVIGVACIEWHTNEQSDVKVTLRFDMKGSQIIPVVLRIPRQKERVVDTTSETVIWVKGSDGGCKSEESPSWNVVDSGIGVAAREAHSF</sequence>
<accession>A0A9W4UUH0</accession>
<evidence type="ECO:0000259" key="1">
    <source>
        <dbReference type="Pfam" id="PF17389"/>
    </source>
</evidence>
<comment type="caution">
    <text evidence="2">The sequence shown here is derived from an EMBL/GenBank/DDBJ whole genome shotgun (WGS) entry which is preliminary data.</text>
</comment>
<dbReference type="InterPro" id="IPR012341">
    <property type="entry name" value="6hp_glycosidase-like_sf"/>
</dbReference>
<name>A0A9W4UUH0_9PLEO</name>
<dbReference type="GO" id="GO:0005975">
    <property type="term" value="P:carbohydrate metabolic process"/>
    <property type="evidence" value="ECO:0007669"/>
    <property type="project" value="InterPro"/>
</dbReference>
<gene>
    <name evidence="2" type="ORF">PDIGIT_LOCUS15781</name>
</gene>
<dbReference type="OrthoDB" id="6503935at2759"/>